<accession>A0A6J7WEU1</accession>
<dbReference type="EMBL" id="LR798223">
    <property type="protein sequence ID" value="CAB5194549.1"/>
    <property type="molecule type" value="Genomic_DNA"/>
</dbReference>
<proteinExistence type="predicted"/>
<evidence type="ECO:0000313" key="1">
    <source>
        <dbReference type="EMBL" id="CAB5194549.1"/>
    </source>
</evidence>
<gene>
    <name evidence="1" type="ORF">UFOVP177_18</name>
</gene>
<dbReference type="InterPro" id="IPR056209">
    <property type="entry name" value="SU10_adaptor"/>
</dbReference>
<sequence length="202" mass="22526">MTDYSSLKSTIASYLGRSDLTTQIPDFIQLAEERLRRDLRTRQMLVVARASTTSGDETVGLPTDFLEMRDVHLRTNPVTSVTYLSPNAFYATARTTDSGQPVNYTILASEIQFAPIPDSVYSIQMLYYAKPAYLSDTNIINVFLTNYPDALLYAALGEAEPYLMNDARLQTWAALYDRSITAISTADQNGEYGGQPMSMSVR</sequence>
<dbReference type="Pfam" id="PF24175">
    <property type="entry name" value="SU10_adaptor"/>
    <property type="match status" value="1"/>
</dbReference>
<evidence type="ECO:0008006" key="2">
    <source>
        <dbReference type="Google" id="ProtNLM"/>
    </source>
</evidence>
<name>A0A6J7WEU1_9CAUD</name>
<organism evidence="1">
    <name type="scientific">uncultured Caudovirales phage</name>
    <dbReference type="NCBI Taxonomy" id="2100421"/>
    <lineage>
        <taxon>Viruses</taxon>
        <taxon>Duplodnaviria</taxon>
        <taxon>Heunggongvirae</taxon>
        <taxon>Uroviricota</taxon>
        <taxon>Caudoviricetes</taxon>
        <taxon>Peduoviridae</taxon>
        <taxon>Maltschvirus</taxon>
        <taxon>Maltschvirus maltsch</taxon>
    </lineage>
</organism>
<reference evidence="1" key="1">
    <citation type="submission" date="2020-05" db="EMBL/GenBank/DDBJ databases">
        <authorList>
            <person name="Chiriac C."/>
            <person name="Salcher M."/>
            <person name="Ghai R."/>
            <person name="Kavagutti S V."/>
        </authorList>
    </citation>
    <scope>NUCLEOTIDE SEQUENCE</scope>
</reference>
<protein>
    <recommendedName>
        <fullName evidence="2">Tail tubular protein A</fullName>
    </recommendedName>
</protein>